<dbReference type="OrthoDB" id="115435at2759"/>
<comment type="caution">
    <text evidence="3">The sequence shown here is derived from an EMBL/GenBank/DDBJ whole genome shotgun (WGS) entry which is preliminary data.</text>
</comment>
<organism evidence="3 4">
    <name type="scientific">Allacma fusca</name>
    <dbReference type="NCBI Taxonomy" id="39272"/>
    <lineage>
        <taxon>Eukaryota</taxon>
        <taxon>Metazoa</taxon>
        <taxon>Ecdysozoa</taxon>
        <taxon>Arthropoda</taxon>
        <taxon>Hexapoda</taxon>
        <taxon>Collembola</taxon>
        <taxon>Symphypleona</taxon>
        <taxon>Sminthuridae</taxon>
        <taxon>Allacma</taxon>
    </lineage>
</organism>
<dbReference type="InterPro" id="IPR041577">
    <property type="entry name" value="RT_RNaseH_2"/>
</dbReference>
<dbReference type="InterPro" id="IPR051320">
    <property type="entry name" value="Viral_Replic_Matur_Polypro"/>
</dbReference>
<reference evidence="3" key="1">
    <citation type="submission" date="2021-06" db="EMBL/GenBank/DDBJ databases">
        <authorList>
            <person name="Hodson N. C."/>
            <person name="Mongue J. A."/>
            <person name="Jaron S. K."/>
        </authorList>
    </citation>
    <scope>NUCLEOTIDE SEQUENCE</scope>
</reference>
<dbReference type="CDD" id="cd00303">
    <property type="entry name" value="retropepsin_like"/>
    <property type="match status" value="1"/>
</dbReference>
<evidence type="ECO:0000313" key="4">
    <source>
        <dbReference type="Proteomes" id="UP000708208"/>
    </source>
</evidence>
<evidence type="ECO:0000259" key="2">
    <source>
        <dbReference type="Pfam" id="PF17919"/>
    </source>
</evidence>
<sequence length="679" mass="78787">MPAMSFLETEIIHSQGKQYTRPRVGARKELLPIEQKFHYVSAIKRYFPSITEYRDVRNLLISEIARIESFKERMATLPTQAEVEYLGSDTNENTTEAPIYQILTLKITDLGNRLKPERKIKNAIRNLYNDPAILSDSPTAMSLGEILVAKINEQRFHKMKKKQNIKFIDAIDNTSLKNEEPDPTTSSQLVTQKTNDPACVIPVTIGARKVALQLDTGALPNVLSRLMVKTFLEEAPNWVKFIKLKKQVQLRLANNSLIPSATHIIELQMILGNEMIKVPFYIIDAPGQTFILGRITMDYLKMKLNVPKRLVKCRPEFCERFTIPFMHTDEFQSALTVFSLVTNEQEYETFSEDISDTYYTITEQEIFEERRLAQRTFKENLRADLNMALENGSITFQQAIRGFDRLQHFADIFDLNPDKGIGKQSEKIRKLEEFEKKHTKRGKFSLSKKNDILALVGNTGLYRDFIPEYSQIVNPIYHLTKGDVPVEWTEKQQKAFETLKAEFKKDFKLQQAPKEGDLFLDTQLSDDSMNGVLFYMVENDKRIIMFISIAFKEHQKNFTLFDREIMCLVKCVQKLQMWLHGRRVHVRSNLLPIINRFREIAQTHRKAAHWVTVLNCYDIIYDMNFSNKALYKIKAPELEVHNVEIPDDSDPTELEPFEPQTEPLEPHSQEFETGIAPLE</sequence>
<feature type="non-terminal residue" evidence="3">
    <location>
        <position position="679"/>
    </location>
</feature>
<evidence type="ECO:0000313" key="3">
    <source>
        <dbReference type="EMBL" id="CAG7825925.1"/>
    </source>
</evidence>
<dbReference type="AlphaFoldDB" id="A0A8J2L6K1"/>
<protein>
    <recommendedName>
        <fullName evidence="2">Reverse transcriptase/retrotransposon-derived protein RNase H-like domain-containing protein</fullName>
    </recommendedName>
</protein>
<dbReference type="PANTHER" id="PTHR33064:SF37">
    <property type="entry name" value="RIBONUCLEASE H"/>
    <property type="match status" value="1"/>
</dbReference>
<dbReference type="Pfam" id="PF17919">
    <property type="entry name" value="RT_RNaseH_2"/>
    <property type="match status" value="1"/>
</dbReference>
<feature type="region of interest" description="Disordered" evidence="1">
    <location>
        <begin position="644"/>
        <end position="679"/>
    </location>
</feature>
<dbReference type="Proteomes" id="UP000708208">
    <property type="component" value="Unassembled WGS sequence"/>
</dbReference>
<dbReference type="EMBL" id="CAJVCH010537911">
    <property type="protein sequence ID" value="CAG7825925.1"/>
    <property type="molecule type" value="Genomic_DNA"/>
</dbReference>
<feature type="compositionally biased region" description="Acidic residues" evidence="1">
    <location>
        <begin position="645"/>
        <end position="656"/>
    </location>
</feature>
<dbReference type="PANTHER" id="PTHR33064">
    <property type="entry name" value="POL PROTEIN"/>
    <property type="match status" value="1"/>
</dbReference>
<keyword evidence="4" id="KW-1185">Reference proteome</keyword>
<accession>A0A8J2L6K1</accession>
<proteinExistence type="predicted"/>
<evidence type="ECO:0000256" key="1">
    <source>
        <dbReference type="SAM" id="MobiDB-lite"/>
    </source>
</evidence>
<gene>
    <name evidence="3" type="ORF">AFUS01_LOCUS36005</name>
</gene>
<name>A0A8J2L6K1_9HEXA</name>
<feature type="domain" description="Reverse transcriptase/retrotransposon-derived protein RNase H-like" evidence="2">
    <location>
        <begin position="488"/>
        <end position="586"/>
    </location>
</feature>